<proteinExistence type="predicted"/>
<reference evidence="1 2" key="2">
    <citation type="submission" date="2010-03" db="EMBL/GenBank/DDBJ databases">
        <authorList>
            <person name="Pajon A."/>
        </authorList>
    </citation>
    <scope>NUCLEOTIDE SEQUENCE [LARGE SCALE GENOMIC DNA]</scope>
    <source>
        <strain evidence="1 2">SL3/3</strain>
    </source>
</reference>
<organism evidence="1 2">
    <name type="scientific">Faecalibacterium prausnitzii SL3/3</name>
    <dbReference type="NCBI Taxonomy" id="657322"/>
    <lineage>
        <taxon>Bacteria</taxon>
        <taxon>Bacillati</taxon>
        <taxon>Bacillota</taxon>
        <taxon>Clostridia</taxon>
        <taxon>Eubacteriales</taxon>
        <taxon>Oscillospiraceae</taxon>
        <taxon>Faecalibacterium</taxon>
    </lineage>
</organism>
<dbReference type="Proteomes" id="UP000007059">
    <property type="component" value="Chromosome"/>
</dbReference>
<dbReference type="AlphaFoldDB" id="D4KAK6"/>
<accession>D4KAK6</accession>
<dbReference type="EMBL" id="FP929046">
    <property type="protein sequence ID" value="CBL01869.1"/>
    <property type="molecule type" value="Genomic_DNA"/>
</dbReference>
<evidence type="ECO:0000313" key="2">
    <source>
        <dbReference type="Proteomes" id="UP000007059"/>
    </source>
</evidence>
<reference evidence="1 2" key="1">
    <citation type="submission" date="2010-03" db="EMBL/GenBank/DDBJ databases">
        <title>The genome sequence of Faecalibacterium prausnitzii SL3/3.</title>
        <authorList>
            <consortium name="metaHIT consortium -- http://www.metahit.eu/"/>
            <person name="Pajon A."/>
            <person name="Turner K."/>
            <person name="Parkhill J."/>
            <person name="Duncan S."/>
            <person name="Flint H."/>
        </authorList>
    </citation>
    <scope>NUCLEOTIDE SEQUENCE [LARGE SCALE GENOMIC DNA]</scope>
    <source>
        <strain evidence="1 2">SL3/3</strain>
    </source>
</reference>
<protein>
    <submittedName>
        <fullName evidence="1">Uncharacterized protein</fullName>
    </submittedName>
</protein>
<sequence>MEMRIWILIIAMGEQAIHFPIDMIGTMAYEGLHIKENNCEQRTV</sequence>
<evidence type="ECO:0000313" key="1">
    <source>
        <dbReference type="EMBL" id="CBL01869.1"/>
    </source>
</evidence>
<name>D4KAK6_9FIRM</name>
<dbReference type="HOGENOM" id="CLU_3216543_0_0_9"/>
<gene>
    <name evidence="1" type="ORF">FPR_16020</name>
</gene>
<dbReference type="KEGG" id="fpa:FPR_16020"/>